<protein>
    <submittedName>
        <fullName evidence="9">EFR1 family ferrodoxin</fullName>
    </submittedName>
</protein>
<dbReference type="PROSITE" id="PS51379">
    <property type="entry name" value="4FE4S_FER_2"/>
    <property type="match status" value="2"/>
</dbReference>
<dbReference type="Pfam" id="PF12838">
    <property type="entry name" value="Fer4_7"/>
    <property type="match status" value="1"/>
</dbReference>
<keyword evidence="2" id="KW-0004">4Fe-4S</keyword>
<dbReference type="Gene3D" id="3.30.70.20">
    <property type="match status" value="2"/>
</dbReference>
<reference evidence="9" key="1">
    <citation type="journal article" date="2021" name="PeerJ">
        <title>Extensive microbial diversity within the chicken gut microbiome revealed by metagenomics and culture.</title>
        <authorList>
            <person name="Gilroy R."/>
            <person name="Ravi A."/>
            <person name="Getino M."/>
            <person name="Pursley I."/>
            <person name="Horton D.L."/>
            <person name="Alikhan N.F."/>
            <person name="Baker D."/>
            <person name="Gharbi K."/>
            <person name="Hall N."/>
            <person name="Watson M."/>
            <person name="Adriaenssens E.M."/>
            <person name="Foster-Nyarko E."/>
            <person name="Jarju S."/>
            <person name="Secka A."/>
            <person name="Antonio M."/>
            <person name="Oren A."/>
            <person name="Chaudhuri R.R."/>
            <person name="La Ragione R."/>
            <person name="Hildebrand F."/>
            <person name="Pallen M.J."/>
        </authorList>
    </citation>
    <scope>NUCLEOTIDE SEQUENCE</scope>
    <source>
        <strain evidence="9">ChiSjej3B21-8574</strain>
    </source>
</reference>
<dbReference type="InterPro" id="IPR017900">
    <property type="entry name" value="4Fe4S_Fe_S_CS"/>
</dbReference>
<name>A0A9D2PG27_9FIRM</name>
<evidence type="ECO:0000256" key="7">
    <source>
        <dbReference type="ARBA" id="ARBA00023014"/>
    </source>
</evidence>
<organism evidence="9 10">
    <name type="scientific">Candidatus Anaerostipes avistercoris</name>
    <dbReference type="NCBI Taxonomy" id="2838462"/>
    <lineage>
        <taxon>Bacteria</taxon>
        <taxon>Bacillati</taxon>
        <taxon>Bacillota</taxon>
        <taxon>Clostridia</taxon>
        <taxon>Lachnospirales</taxon>
        <taxon>Lachnospiraceae</taxon>
        <taxon>Anaerostipes</taxon>
    </lineage>
</organism>
<evidence type="ECO:0000259" key="8">
    <source>
        <dbReference type="PROSITE" id="PS51379"/>
    </source>
</evidence>
<dbReference type="SUPFAM" id="SSF52218">
    <property type="entry name" value="Flavoproteins"/>
    <property type="match status" value="1"/>
</dbReference>
<keyword evidence="6" id="KW-0408">Iron</keyword>
<keyword evidence="4" id="KW-0677">Repeat</keyword>
<keyword evidence="3" id="KW-0479">Metal-binding</keyword>
<dbReference type="Proteomes" id="UP000823904">
    <property type="component" value="Unassembled WGS sequence"/>
</dbReference>
<reference evidence="9" key="2">
    <citation type="submission" date="2021-04" db="EMBL/GenBank/DDBJ databases">
        <authorList>
            <person name="Gilroy R."/>
        </authorList>
    </citation>
    <scope>NUCLEOTIDE SEQUENCE</scope>
    <source>
        <strain evidence="9">ChiSjej3B21-8574</strain>
    </source>
</reference>
<evidence type="ECO:0000256" key="6">
    <source>
        <dbReference type="ARBA" id="ARBA00023004"/>
    </source>
</evidence>
<comment type="caution">
    <text evidence="9">The sequence shown here is derived from an EMBL/GenBank/DDBJ whole genome shotgun (WGS) entry which is preliminary data.</text>
</comment>
<accession>A0A9D2PG27</accession>
<feature type="domain" description="4Fe-4S ferredoxin-type" evidence="8">
    <location>
        <begin position="207"/>
        <end position="230"/>
    </location>
</feature>
<evidence type="ECO:0000256" key="3">
    <source>
        <dbReference type="ARBA" id="ARBA00022723"/>
    </source>
</evidence>
<dbReference type="PANTHER" id="PTHR43687:SF6">
    <property type="entry name" value="L-ASPARTATE SEMIALDEHYDE SULFURTRANSFERASE IRON-SULFUR SUBUNIT"/>
    <property type="match status" value="1"/>
</dbReference>
<dbReference type="SUPFAM" id="SSF54862">
    <property type="entry name" value="4Fe-4S ferredoxins"/>
    <property type="match status" value="1"/>
</dbReference>
<dbReference type="AlphaFoldDB" id="A0A9D2PG27"/>
<dbReference type="PROSITE" id="PS00198">
    <property type="entry name" value="4FE4S_FER_1"/>
    <property type="match status" value="2"/>
</dbReference>
<feature type="domain" description="4Fe-4S ferredoxin-type" evidence="8">
    <location>
        <begin position="174"/>
        <end position="203"/>
    </location>
</feature>
<sequence length="251" mass="28708">MKIFYFTGTGNSLAAAKRLDGELVSIPQVMKEGNFAFEDEAIGTIFPLYCLNPPKMVREFLSRAKFHTEYLFAVATYGNLAGASMQELQKSVRPYGYQFHYMNTLLVVDNFLPNFEINEEISLLKKKKTEECLEKIVKDIRSHRHYIPKPTQKDIDLSAMCVPLMEQQDKGENAKAFLINSACIRCGICVKVCPANNITLKEQIKFHDKCESCYACIHACPENAIHLENEKSNVRWRNPEITLEELIQSNQ</sequence>
<dbReference type="GO" id="GO:0051539">
    <property type="term" value="F:4 iron, 4 sulfur cluster binding"/>
    <property type="evidence" value="ECO:0007669"/>
    <property type="project" value="UniProtKB-KW"/>
</dbReference>
<gene>
    <name evidence="9" type="ORF">H9754_02285</name>
</gene>
<evidence type="ECO:0000256" key="2">
    <source>
        <dbReference type="ARBA" id="ARBA00022485"/>
    </source>
</evidence>
<evidence type="ECO:0000256" key="4">
    <source>
        <dbReference type="ARBA" id="ARBA00022737"/>
    </source>
</evidence>
<dbReference type="InterPro" id="IPR047964">
    <property type="entry name" value="EFR1-like"/>
</dbReference>
<dbReference type="NCBIfam" id="NF038196">
    <property type="entry name" value="ferrodoxin_EFR1"/>
    <property type="match status" value="1"/>
</dbReference>
<evidence type="ECO:0000256" key="1">
    <source>
        <dbReference type="ARBA" id="ARBA00022448"/>
    </source>
</evidence>
<keyword evidence="5" id="KW-0249">Electron transport</keyword>
<dbReference type="GO" id="GO:0046872">
    <property type="term" value="F:metal ion binding"/>
    <property type="evidence" value="ECO:0007669"/>
    <property type="project" value="UniProtKB-KW"/>
</dbReference>
<keyword evidence="1" id="KW-0813">Transport</keyword>
<keyword evidence="7" id="KW-0411">Iron-sulfur</keyword>
<evidence type="ECO:0000313" key="10">
    <source>
        <dbReference type="Proteomes" id="UP000823904"/>
    </source>
</evidence>
<dbReference type="InterPro" id="IPR050572">
    <property type="entry name" value="Fe-S_Ferredoxin"/>
</dbReference>
<dbReference type="InterPro" id="IPR017896">
    <property type="entry name" value="4Fe4S_Fe-S-bd"/>
</dbReference>
<dbReference type="EMBL" id="DWWD01000013">
    <property type="protein sequence ID" value="HJC49406.1"/>
    <property type="molecule type" value="Genomic_DNA"/>
</dbReference>
<dbReference type="InterPro" id="IPR029039">
    <property type="entry name" value="Flavoprotein-like_sf"/>
</dbReference>
<evidence type="ECO:0000256" key="5">
    <source>
        <dbReference type="ARBA" id="ARBA00022982"/>
    </source>
</evidence>
<dbReference type="PANTHER" id="PTHR43687">
    <property type="entry name" value="ADENYLYLSULFATE REDUCTASE, BETA SUBUNIT"/>
    <property type="match status" value="1"/>
</dbReference>
<proteinExistence type="predicted"/>
<evidence type="ECO:0000313" key="9">
    <source>
        <dbReference type="EMBL" id="HJC49406.1"/>
    </source>
</evidence>